<dbReference type="Proteomes" id="UP000596902">
    <property type="component" value="Unassembled WGS sequence"/>
</dbReference>
<dbReference type="AlphaFoldDB" id="A0A8H7EDA5"/>
<name>A0A8H7EDA5_9PLEO</name>
<dbReference type="GeneID" id="62208449"/>
<dbReference type="PANTHER" id="PTHR24359:SF37">
    <property type="entry name" value="PROTEIN KINASE DOMAIN-CONTAINING PROTEIN"/>
    <property type="match status" value="1"/>
</dbReference>
<accession>A0A8H7EDA5</accession>
<dbReference type="InterPro" id="IPR011009">
    <property type="entry name" value="Kinase-like_dom_sf"/>
</dbReference>
<dbReference type="EMBL" id="JAAABM010000020">
    <property type="protein sequence ID" value="KAF7671702.1"/>
    <property type="molecule type" value="Genomic_DNA"/>
</dbReference>
<evidence type="ECO:0000313" key="4">
    <source>
        <dbReference type="Proteomes" id="UP000596902"/>
    </source>
</evidence>
<sequence>MYDYDLNTDTPAARLPGGLEPPTLVLPNEVLKSNAMHAPSSNIVTIREVGDTVQRHDNAEDAENEPLTLNEELREAGVKGLQKDYFWSEASLKRIITEERVIALLSGCPYAASDRQLSPKTILKSYLKVFAILTMLEKHDDIYECMQQGVSDETLPLEQMDHGKRSILLKGNVLSCFNNRHWSYANRDGFISYQYQVNPVLLGRDRDSASHRDFDESTILPITKDTFIERAGYGAVSKVKLHPECHAFHDVLPSIKTTECFALKRLLPRRDGDVSKQALGFEKEVEALQRLNGSPNEHIVTLLMTWTVKDSITDRYCLLFPWAEGDLLSYWEREPYPCRGTQLDVRAIQWIAKQIVGMASALKTIHSPAHKRNLEPKQKYGRHGDIKPENILWYPSPVQSQRGTLVIADLGLTEFKSTQSRSNVPGEGLPTTPGYRPPECDLKGGKISRAFDIWTYGCLLLEMVCWMLGGQKLLNQFEDHRTTPGINTTKSEIFFDILSKDLTASQDRLRPPAASESVYYEHAVTVKKEVHEWIARIHADRSCTRFIHDLLDLIEEKMLVVIAPDSERIGSSELYAELDKMYTRVCNPTDNYCQRPCPEEKRVAKDSVPVDACLSEQALGLVRRTNPRLKSVTGETRLSKTPDQFRAMN</sequence>
<dbReference type="PANTHER" id="PTHR24359">
    <property type="entry name" value="SERINE/THREONINE-PROTEIN KINASE SBK1"/>
    <property type="match status" value="1"/>
</dbReference>
<dbReference type="InterPro" id="IPR000719">
    <property type="entry name" value="Prot_kinase_dom"/>
</dbReference>
<evidence type="ECO:0000256" key="1">
    <source>
        <dbReference type="SAM" id="MobiDB-lite"/>
    </source>
</evidence>
<feature type="region of interest" description="Disordered" evidence="1">
    <location>
        <begin position="1"/>
        <end position="20"/>
    </location>
</feature>
<dbReference type="Gene3D" id="1.10.510.10">
    <property type="entry name" value="Transferase(Phosphotransferase) domain 1"/>
    <property type="match status" value="1"/>
</dbReference>
<feature type="region of interest" description="Disordered" evidence="1">
    <location>
        <begin position="418"/>
        <end position="437"/>
    </location>
</feature>
<evidence type="ECO:0000313" key="3">
    <source>
        <dbReference type="EMBL" id="KAF7671702.1"/>
    </source>
</evidence>
<organism evidence="3 4">
    <name type="scientific">Alternaria burnsii</name>
    <dbReference type="NCBI Taxonomy" id="1187904"/>
    <lineage>
        <taxon>Eukaryota</taxon>
        <taxon>Fungi</taxon>
        <taxon>Dikarya</taxon>
        <taxon>Ascomycota</taxon>
        <taxon>Pezizomycotina</taxon>
        <taxon>Dothideomycetes</taxon>
        <taxon>Pleosporomycetidae</taxon>
        <taxon>Pleosporales</taxon>
        <taxon>Pleosporineae</taxon>
        <taxon>Pleosporaceae</taxon>
        <taxon>Alternaria</taxon>
        <taxon>Alternaria sect. Alternaria</taxon>
    </lineage>
</organism>
<keyword evidence="4" id="KW-1185">Reference proteome</keyword>
<feature type="domain" description="Protein kinase" evidence="2">
    <location>
        <begin position="225"/>
        <end position="582"/>
    </location>
</feature>
<dbReference type="GO" id="GO:0004674">
    <property type="term" value="F:protein serine/threonine kinase activity"/>
    <property type="evidence" value="ECO:0007669"/>
    <property type="project" value="TreeGrafter"/>
</dbReference>
<dbReference type="PROSITE" id="PS50011">
    <property type="entry name" value="PROTEIN_KINASE_DOM"/>
    <property type="match status" value="1"/>
</dbReference>
<dbReference type="SMART" id="SM00220">
    <property type="entry name" value="S_TKc"/>
    <property type="match status" value="1"/>
</dbReference>
<reference evidence="3" key="2">
    <citation type="submission" date="2020-08" db="EMBL/GenBank/DDBJ databases">
        <title>Draft Genome Sequence of Cumin Blight Pathogen Alternaria burnsii.</title>
        <authorList>
            <person name="Feng Z."/>
        </authorList>
    </citation>
    <scope>NUCLEOTIDE SEQUENCE</scope>
    <source>
        <strain evidence="3">CBS107.38</strain>
    </source>
</reference>
<dbReference type="RefSeq" id="XP_038782067.1">
    <property type="nucleotide sequence ID" value="XM_038935271.1"/>
</dbReference>
<protein>
    <recommendedName>
        <fullName evidence="2">Protein kinase domain-containing protein</fullName>
    </recommendedName>
</protein>
<dbReference type="Pfam" id="PF00069">
    <property type="entry name" value="Pkinase"/>
    <property type="match status" value="1"/>
</dbReference>
<gene>
    <name evidence="3" type="ORF">GT037_010224</name>
</gene>
<proteinExistence type="predicted"/>
<reference evidence="3" key="1">
    <citation type="submission" date="2020-01" db="EMBL/GenBank/DDBJ databases">
        <authorList>
            <person name="Feng Z.H.Z."/>
        </authorList>
    </citation>
    <scope>NUCLEOTIDE SEQUENCE</scope>
    <source>
        <strain evidence="3">CBS107.38</strain>
    </source>
</reference>
<dbReference type="OrthoDB" id="1046782at2759"/>
<evidence type="ECO:0000259" key="2">
    <source>
        <dbReference type="PROSITE" id="PS50011"/>
    </source>
</evidence>
<dbReference type="GO" id="GO:0005524">
    <property type="term" value="F:ATP binding"/>
    <property type="evidence" value="ECO:0007669"/>
    <property type="project" value="InterPro"/>
</dbReference>
<dbReference type="CDD" id="cd00180">
    <property type="entry name" value="PKc"/>
    <property type="match status" value="1"/>
</dbReference>
<comment type="caution">
    <text evidence="3">The sequence shown here is derived from an EMBL/GenBank/DDBJ whole genome shotgun (WGS) entry which is preliminary data.</text>
</comment>
<dbReference type="SUPFAM" id="SSF56112">
    <property type="entry name" value="Protein kinase-like (PK-like)"/>
    <property type="match status" value="1"/>
</dbReference>